<dbReference type="AlphaFoldDB" id="A0A926NU70"/>
<gene>
    <name evidence="5" type="ORF">IDJ76_18345</name>
</gene>
<feature type="domain" description="HTH araC/xylS-type" evidence="4">
    <location>
        <begin position="182"/>
        <end position="280"/>
    </location>
</feature>
<dbReference type="Gene3D" id="2.60.120.10">
    <property type="entry name" value="Jelly Rolls"/>
    <property type="match status" value="1"/>
</dbReference>
<dbReference type="InterPro" id="IPR018060">
    <property type="entry name" value="HTH_AraC"/>
</dbReference>
<dbReference type="SMART" id="SM00342">
    <property type="entry name" value="HTH_ARAC"/>
    <property type="match status" value="1"/>
</dbReference>
<name>A0A926NU70_9SPHI</name>
<dbReference type="Gene3D" id="1.10.10.60">
    <property type="entry name" value="Homeodomain-like"/>
    <property type="match status" value="1"/>
</dbReference>
<organism evidence="5 6">
    <name type="scientific">Mucilaginibacter glaciei</name>
    <dbReference type="NCBI Taxonomy" id="2772109"/>
    <lineage>
        <taxon>Bacteria</taxon>
        <taxon>Pseudomonadati</taxon>
        <taxon>Bacteroidota</taxon>
        <taxon>Sphingobacteriia</taxon>
        <taxon>Sphingobacteriales</taxon>
        <taxon>Sphingobacteriaceae</taxon>
        <taxon>Mucilaginibacter</taxon>
    </lineage>
</organism>
<dbReference type="InterPro" id="IPR009057">
    <property type="entry name" value="Homeodomain-like_sf"/>
</dbReference>
<dbReference type="Proteomes" id="UP000619078">
    <property type="component" value="Unassembled WGS sequence"/>
</dbReference>
<dbReference type="InterPro" id="IPR014710">
    <property type="entry name" value="RmlC-like_jellyroll"/>
</dbReference>
<accession>A0A926NU70</accession>
<dbReference type="GO" id="GO:0043565">
    <property type="term" value="F:sequence-specific DNA binding"/>
    <property type="evidence" value="ECO:0007669"/>
    <property type="project" value="InterPro"/>
</dbReference>
<dbReference type="SUPFAM" id="SSF51215">
    <property type="entry name" value="Regulatory protein AraC"/>
    <property type="match status" value="1"/>
</dbReference>
<keyword evidence="1" id="KW-0805">Transcription regulation</keyword>
<dbReference type="InterPro" id="IPR037923">
    <property type="entry name" value="HTH-like"/>
</dbReference>
<evidence type="ECO:0000313" key="5">
    <source>
        <dbReference type="EMBL" id="MBD1395072.1"/>
    </source>
</evidence>
<evidence type="ECO:0000256" key="2">
    <source>
        <dbReference type="ARBA" id="ARBA00023125"/>
    </source>
</evidence>
<evidence type="ECO:0000313" key="6">
    <source>
        <dbReference type="Proteomes" id="UP000619078"/>
    </source>
</evidence>
<evidence type="ECO:0000256" key="1">
    <source>
        <dbReference type="ARBA" id="ARBA00023015"/>
    </source>
</evidence>
<dbReference type="PANTHER" id="PTHR43280:SF32">
    <property type="entry name" value="TRANSCRIPTIONAL REGULATORY PROTEIN"/>
    <property type="match status" value="1"/>
</dbReference>
<dbReference type="Pfam" id="PF02311">
    <property type="entry name" value="AraC_binding"/>
    <property type="match status" value="1"/>
</dbReference>
<keyword evidence="3" id="KW-0804">Transcription</keyword>
<dbReference type="PRINTS" id="PR00032">
    <property type="entry name" value="HTHARAC"/>
</dbReference>
<dbReference type="InterPro" id="IPR003313">
    <property type="entry name" value="AraC-bd"/>
</dbReference>
<sequence>MNSIPVDQLQNKTSIGLQVKTFKGNDESPQNQSYDNHRDDHYIFFILKKGSGKLHVDFQDVVVTAGHIYFIIPTQIHSRVKTDHAEGWFLAVDPALIAIELQAVFENRLNLQPPCKLSEYELKQYDNLLCLLYNEYTQRKGDQYYLSIIHALTHSFLGMAASNYSSLGTIEYKHSRSADLARKFKKLLSLHIRTVKSPSAYASMLNISSGYLNEAIKGVTGSTVSYWIQHETFTEAKRLLYHSDADVKEIAFELGFSDYSYFIRSFKKVCGFSPSKFRTLNRR</sequence>
<dbReference type="EMBL" id="JACWMX010000009">
    <property type="protein sequence ID" value="MBD1395072.1"/>
    <property type="molecule type" value="Genomic_DNA"/>
</dbReference>
<dbReference type="RefSeq" id="WP_191165337.1">
    <property type="nucleotide sequence ID" value="NZ_JACWMX010000009.1"/>
</dbReference>
<keyword evidence="6" id="KW-1185">Reference proteome</keyword>
<dbReference type="SUPFAM" id="SSF46689">
    <property type="entry name" value="Homeodomain-like"/>
    <property type="match status" value="1"/>
</dbReference>
<proteinExistence type="predicted"/>
<dbReference type="InterPro" id="IPR020449">
    <property type="entry name" value="Tscrpt_reg_AraC-type_HTH"/>
</dbReference>
<evidence type="ECO:0000256" key="3">
    <source>
        <dbReference type="ARBA" id="ARBA00023163"/>
    </source>
</evidence>
<comment type="caution">
    <text evidence="5">The sequence shown here is derived from an EMBL/GenBank/DDBJ whole genome shotgun (WGS) entry which is preliminary data.</text>
</comment>
<dbReference type="Pfam" id="PF12833">
    <property type="entry name" value="HTH_18"/>
    <property type="match status" value="1"/>
</dbReference>
<reference evidence="5" key="1">
    <citation type="submission" date="2020-09" db="EMBL/GenBank/DDBJ databases">
        <title>Novel species of Mucilaginibacter isolated from a glacier on the Tibetan Plateau.</title>
        <authorList>
            <person name="Liu Q."/>
            <person name="Xin Y.-H."/>
        </authorList>
    </citation>
    <scope>NUCLEOTIDE SEQUENCE</scope>
    <source>
        <strain evidence="5">ZB1P21</strain>
    </source>
</reference>
<dbReference type="PANTHER" id="PTHR43280">
    <property type="entry name" value="ARAC-FAMILY TRANSCRIPTIONAL REGULATOR"/>
    <property type="match status" value="1"/>
</dbReference>
<keyword evidence="2" id="KW-0238">DNA-binding</keyword>
<protein>
    <submittedName>
        <fullName evidence="5">Helix-turn-helix transcriptional regulator</fullName>
    </submittedName>
</protein>
<dbReference type="PROSITE" id="PS01124">
    <property type="entry name" value="HTH_ARAC_FAMILY_2"/>
    <property type="match status" value="1"/>
</dbReference>
<evidence type="ECO:0000259" key="4">
    <source>
        <dbReference type="PROSITE" id="PS01124"/>
    </source>
</evidence>
<dbReference type="GO" id="GO:0003700">
    <property type="term" value="F:DNA-binding transcription factor activity"/>
    <property type="evidence" value="ECO:0007669"/>
    <property type="project" value="InterPro"/>
</dbReference>